<dbReference type="HOGENOM" id="CLU_1501697_0_0_6"/>
<name>A0A0A8URF6_LEGHA</name>
<keyword evidence="3" id="KW-1185">Reference proteome</keyword>
<evidence type="ECO:0000313" key="3">
    <source>
        <dbReference type="Proteomes" id="UP000032803"/>
    </source>
</evidence>
<dbReference type="EMBL" id="LN681225">
    <property type="protein sequence ID" value="CEK09364.1"/>
    <property type="molecule type" value="Genomic_DNA"/>
</dbReference>
<gene>
    <name evidence="2" type="ORF">LHA_0252</name>
</gene>
<dbReference type="AlphaFoldDB" id="A0A0A8URF6"/>
<feature type="region of interest" description="Disordered" evidence="1">
    <location>
        <begin position="1"/>
        <end position="26"/>
    </location>
</feature>
<reference evidence="3" key="1">
    <citation type="submission" date="2014-09" db="EMBL/GenBank/DDBJ databases">
        <authorList>
            <person name="Gomez-Valero L."/>
        </authorList>
    </citation>
    <scope>NUCLEOTIDE SEQUENCE [LARGE SCALE GENOMIC DNA]</scope>
    <source>
        <strain evidence="3">ATCC35250</strain>
    </source>
</reference>
<evidence type="ECO:0000313" key="2">
    <source>
        <dbReference type="EMBL" id="CEK09364.1"/>
    </source>
</evidence>
<accession>A0A0A8URF6</accession>
<sequence length="179" mass="20864">MKKSKEAPEGKSLIDKKLPEYPKTPHDLTNTDIQAMGLRYMEKVKKMEGKNFVRKFFSSYKNQAAAQQLINYRNQSQPHEKWEFLADLYPELKYPDDKLAIEIIALFKTVFKRDILLKVKCPEKHSAYLSMQNVSDSLKGISSQHFLKHYVELYNASNNSHQTRDSTPSNQESPLFTYP</sequence>
<dbReference type="Proteomes" id="UP000032803">
    <property type="component" value="Chromosome I"/>
</dbReference>
<protein>
    <submittedName>
        <fullName evidence="2">Uncharacterized protein</fullName>
    </submittedName>
</protein>
<dbReference type="STRING" id="449.LHA_0252"/>
<evidence type="ECO:0000256" key="1">
    <source>
        <dbReference type="SAM" id="MobiDB-lite"/>
    </source>
</evidence>
<organism evidence="2 3">
    <name type="scientific">Legionella hackeliae</name>
    <dbReference type="NCBI Taxonomy" id="449"/>
    <lineage>
        <taxon>Bacteria</taxon>
        <taxon>Pseudomonadati</taxon>
        <taxon>Pseudomonadota</taxon>
        <taxon>Gammaproteobacteria</taxon>
        <taxon>Legionellales</taxon>
        <taxon>Legionellaceae</taxon>
        <taxon>Legionella</taxon>
    </lineage>
</organism>
<dbReference type="OrthoDB" id="9922791at2"/>
<dbReference type="RefSeq" id="WP_045104909.1">
    <property type="nucleotide sequence ID" value="NZ_LN681225.1"/>
</dbReference>
<dbReference type="PATRIC" id="fig|449.7.peg.956"/>
<feature type="region of interest" description="Disordered" evidence="1">
    <location>
        <begin position="158"/>
        <end position="179"/>
    </location>
</feature>
<proteinExistence type="predicted"/>
<dbReference type="KEGG" id="lha:LHA_0252"/>